<evidence type="ECO:0000256" key="1">
    <source>
        <dbReference type="SAM" id="Phobius"/>
    </source>
</evidence>
<dbReference type="EMBL" id="BARW01036085">
    <property type="protein sequence ID" value="GAJ24506.1"/>
    <property type="molecule type" value="Genomic_DNA"/>
</dbReference>
<comment type="caution">
    <text evidence="2">The sequence shown here is derived from an EMBL/GenBank/DDBJ whole genome shotgun (WGS) entry which is preliminary data.</text>
</comment>
<keyword evidence="1" id="KW-0472">Membrane</keyword>
<accession>X1VYF4</accession>
<feature type="transmembrane region" description="Helical" evidence="1">
    <location>
        <begin position="26"/>
        <end position="44"/>
    </location>
</feature>
<organism evidence="2">
    <name type="scientific">marine sediment metagenome</name>
    <dbReference type="NCBI Taxonomy" id="412755"/>
    <lineage>
        <taxon>unclassified sequences</taxon>
        <taxon>metagenomes</taxon>
        <taxon>ecological metagenomes</taxon>
    </lineage>
</organism>
<dbReference type="AlphaFoldDB" id="X1VYF4"/>
<evidence type="ECO:0000313" key="2">
    <source>
        <dbReference type="EMBL" id="GAJ24506.1"/>
    </source>
</evidence>
<gene>
    <name evidence="2" type="ORF">S12H4_56116</name>
</gene>
<name>X1VYF4_9ZZZZ</name>
<keyword evidence="1" id="KW-1133">Transmembrane helix</keyword>
<protein>
    <submittedName>
        <fullName evidence="2">Uncharacterized protein</fullName>
    </submittedName>
</protein>
<proteinExistence type="predicted"/>
<sequence length="55" mass="5933">MGAGAIAAYLLWRVSGIPEFVRAFTAGFLGIMVPALFMAVEFNVSGYGRGIFYLI</sequence>
<feature type="non-terminal residue" evidence="2">
    <location>
        <position position="55"/>
    </location>
</feature>
<keyword evidence="1" id="KW-0812">Transmembrane</keyword>
<reference evidence="2" key="1">
    <citation type="journal article" date="2014" name="Front. Microbiol.">
        <title>High frequency of phylogenetically diverse reductive dehalogenase-homologous genes in deep subseafloor sedimentary metagenomes.</title>
        <authorList>
            <person name="Kawai M."/>
            <person name="Futagami T."/>
            <person name="Toyoda A."/>
            <person name="Takaki Y."/>
            <person name="Nishi S."/>
            <person name="Hori S."/>
            <person name="Arai W."/>
            <person name="Tsubouchi T."/>
            <person name="Morono Y."/>
            <person name="Uchiyama I."/>
            <person name="Ito T."/>
            <person name="Fujiyama A."/>
            <person name="Inagaki F."/>
            <person name="Takami H."/>
        </authorList>
    </citation>
    <scope>NUCLEOTIDE SEQUENCE</scope>
    <source>
        <strain evidence="2">Expedition CK06-06</strain>
    </source>
</reference>